<evidence type="ECO:0000313" key="3">
    <source>
        <dbReference type="EMBL" id="CEL25845.1"/>
    </source>
</evidence>
<dbReference type="EMBL" id="CP006933">
    <property type="protein sequence ID" value="AIS32999.1"/>
    <property type="molecule type" value="Genomic_DNA"/>
</dbReference>
<dbReference type="STRING" id="2162.BRM9_2197"/>
<dbReference type="PATRIC" id="fig|2162.10.peg.2302"/>
<reference evidence="3" key="3">
    <citation type="submission" date="2014-09" db="EMBL/GenBank/DDBJ databases">
        <authorList>
            <person name="Bishop-Lilly K.A."/>
            <person name="Broomall S.M."/>
            <person name="Chain P.S."/>
            <person name="Chertkov O."/>
            <person name="Coyne S.R."/>
            <person name="Daligault H.E."/>
            <person name="Davenport K.W."/>
            <person name="Erkkila T."/>
            <person name="Frey K.G."/>
            <person name="Gibbons H.S."/>
            <person name="Gu W."/>
            <person name="Jaissle J."/>
            <person name="Johnson S.L."/>
            <person name="Koroleva G.I."/>
            <person name="Ladner J.T."/>
            <person name="Lo C.-C."/>
            <person name="Minogue T.D."/>
            <person name="Munk C."/>
            <person name="Palacios G.F."/>
            <person name="Redden C.L."/>
            <person name="Rosenzweig C.N."/>
            <person name="Scholz M.B."/>
            <person name="Teshima H."/>
            <person name="Xu Y."/>
        </authorList>
    </citation>
    <scope>NUCLEOTIDE SEQUENCE</scope>
    <source>
        <strain evidence="3">Mb9</strain>
    </source>
</reference>
<accession>A0A089ZVT6</accession>
<dbReference type="KEGG" id="mfi:DSM1535_1128"/>
<evidence type="ECO:0000313" key="4">
    <source>
        <dbReference type="EMBL" id="MBF4474796.1"/>
    </source>
</evidence>
<reference evidence="1" key="1">
    <citation type="submission" date="2013-12" db="EMBL/GenBank/DDBJ databases">
        <title>The complete genome sequence of Methanobacterium sp. BRM9.</title>
        <authorList>
            <consortium name="Pastoral Greenhouse Gas Research Consortium"/>
            <person name="Kelly W.J."/>
            <person name="Leahy S.C."/>
            <person name="Perry R."/>
            <person name="Li D."/>
            <person name="Altermann E."/>
            <person name="Lambie S.C."/>
            <person name="Attwood G.T."/>
        </authorList>
    </citation>
    <scope>NUCLEOTIDE SEQUENCE [LARGE SCALE GENOMIC DNA]</scope>
    <source>
        <strain evidence="1">BRM9</strain>
    </source>
</reference>
<dbReference type="EMBL" id="LN734822">
    <property type="protein sequence ID" value="CEL25845.1"/>
    <property type="molecule type" value="Genomic_DNA"/>
</dbReference>
<evidence type="ECO:0000313" key="5">
    <source>
        <dbReference type="Proteomes" id="UP000029661"/>
    </source>
</evidence>
<dbReference type="AlphaFoldDB" id="A0A089ZVT6"/>
<dbReference type="GeneID" id="26740464"/>
<dbReference type="OrthoDB" id="142324at2157"/>
<protein>
    <submittedName>
        <fullName evidence="2">Putative secreted protein</fullName>
    </submittedName>
</protein>
<dbReference type="Proteomes" id="UP000029661">
    <property type="component" value="Chromosome"/>
</dbReference>
<dbReference type="EMBL" id="LN515531">
    <property type="protein sequence ID" value="CEA13468.1"/>
    <property type="molecule type" value="Genomic_DNA"/>
</dbReference>
<dbReference type="Proteomes" id="UP000062768">
    <property type="component" value="Chromosome I"/>
</dbReference>
<keyword evidence="6" id="KW-1185">Reference proteome</keyword>
<name>A0A089ZVT6_METFO</name>
<sequence length="239" mass="27213">MKIRRSALFLVLLSVLVLTAGVYTTINCPGYDFFYRGAVFNAMLPDGGDVYNNLTPIVESNNNLSWQGEGADKRVLVVAWTKYPSSYPIGQNIKTSWGDTWVTAYPEVKNYFTTHPTSGGDPRLEVAQLLGLPPDTNNSYFVELWVKPVDLFRPSADNEINDTVAQLYFPDNTDISYKIWFLNNTRSSYFVKRVPWTRLGYTYHWENPESKVGLSEFVIRKNSEVTVKSLSSTSDYLKQ</sequence>
<dbReference type="EMBL" id="JADIIL010000018">
    <property type="protein sequence ID" value="MBF4474796.1"/>
    <property type="molecule type" value="Genomic_DNA"/>
</dbReference>
<reference evidence="2" key="2">
    <citation type="submission" date="2014-08" db="EMBL/GenBank/DDBJ databases">
        <authorList>
            <person name="Wibberg D."/>
        </authorList>
    </citation>
    <scope>NUCLEOTIDE SEQUENCE</scope>
</reference>
<reference evidence="4" key="4">
    <citation type="submission" date="2020-10" db="EMBL/GenBank/DDBJ databases">
        <title>Dehalococcoides mccartyi of a TCE/Cr reducing biochatode.</title>
        <authorList>
            <person name="Matturro B."/>
        </authorList>
    </citation>
    <scope>NUCLEOTIDE SEQUENCE</scope>
    <source>
        <strain evidence="4">Bin2</strain>
    </source>
</reference>
<evidence type="ECO:0000313" key="1">
    <source>
        <dbReference type="EMBL" id="AIS32999.1"/>
    </source>
</evidence>
<evidence type="ECO:0000313" key="6">
    <source>
        <dbReference type="Proteomes" id="UP000062768"/>
    </source>
</evidence>
<organism evidence="1 5">
    <name type="scientific">Methanobacterium formicicum</name>
    <dbReference type="NCBI Taxonomy" id="2162"/>
    <lineage>
        <taxon>Archaea</taxon>
        <taxon>Methanobacteriati</taxon>
        <taxon>Methanobacteriota</taxon>
        <taxon>Methanomada group</taxon>
        <taxon>Methanobacteria</taxon>
        <taxon>Methanobacteriales</taxon>
        <taxon>Methanobacteriaceae</taxon>
        <taxon>Methanobacterium</taxon>
    </lineage>
</organism>
<evidence type="ECO:0000313" key="2">
    <source>
        <dbReference type="EMBL" id="CEA13468.1"/>
    </source>
</evidence>
<gene>
    <name evidence="1" type="ORF">BRM9_2197</name>
    <name evidence="2" type="ORF">DSM1535_1128</name>
    <name evidence="4" type="ORF">ISP06_04905</name>
    <name evidence="3" type="ORF">MB9_2231</name>
</gene>
<dbReference type="Proteomes" id="UP000606900">
    <property type="component" value="Unassembled WGS sequence"/>
</dbReference>
<dbReference type="RefSeq" id="WP_052400038.1">
    <property type="nucleotide sequence ID" value="NZ_CALCVY010000041.1"/>
</dbReference>
<proteinExistence type="predicted"/>
<dbReference type="KEGG" id="mfc:BRM9_2197"/>